<reference evidence="5 6" key="1">
    <citation type="journal article" date="2012" name="J. Bacteriol.">
        <title>Genome of Bacillus macauensis ZFHKF-1, a Long-Chain-Forming Bacterium.</title>
        <authorList>
            <person name="Cai L."/>
            <person name="Zhang T."/>
        </authorList>
    </citation>
    <scope>NUCLEOTIDE SEQUENCE [LARGE SCALE GENOMIC DNA]</scope>
    <source>
        <strain evidence="5 6">ZFHKF-1</strain>
    </source>
</reference>
<dbReference type="Gene3D" id="1.10.10.1320">
    <property type="entry name" value="Anti-sigma factor, zinc-finger domain"/>
    <property type="match status" value="1"/>
</dbReference>
<keyword evidence="6" id="KW-1185">Reference proteome</keyword>
<gene>
    <name evidence="5" type="ORF">A374_00260</name>
</gene>
<organism evidence="5 6">
    <name type="scientific">Fictibacillus macauensis ZFHKF-1</name>
    <dbReference type="NCBI Taxonomy" id="1196324"/>
    <lineage>
        <taxon>Bacteria</taxon>
        <taxon>Bacillati</taxon>
        <taxon>Bacillota</taxon>
        <taxon>Bacilli</taxon>
        <taxon>Bacillales</taxon>
        <taxon>Fictibacillaceae</taxon>
        <taxon>Fictibacillus</taxon>
    </lineage>
</organism>
<dbReference type="AlphaFoldDB" id="I8UKF5"/>
<evidence type="ECO:0000313" key="5">
    <source>
        <dbReference type="EMBL" id="EIT87360.1"/>
    </source>
</evidence>
<dbReference type="OrthoDB" id="9782842at2"/>
<comment type="similarity">
    <text evidence="1">Belongs to the zinc-associated anti-sigma factor (ZAS) superfamily. Anti-sigma-W factor family.</text>
</comment>
<evidence type="ECO:0000256" key="3">
    <source>
        <dbReference type="SAM" id="Phobius"/>
    </source>
</evidence>
<name>I8UKF5_9BACL</name>
<accession>I8UKF5</accession>
<dbReference type="Pfam" id="PF13490">
    <property type="entry name" value="zf-HC2"/>
    <property type="match status" value="1"/>
</dbReference>
<dbReference type="STRING" id="1196324.A374_00260"/>
<dbReference type="RefSeq" id="WP_007200163.1">
    <property type="nucleotide sequence ID" value="NZ_AKKV01000005.1"/>
</dbReference>
<keyword evidence="3" id="KW-0472">Membrane</keyword>
<protein>
    <recommendedName>
        <fullName evidence="2">Anti-sigma-W factor RsiW</fullName>
    </recommendedName>
</protein>
<evidence type="ECO:0000313" key="6">
    <source>
        <dbReference type="Proteomes" id="UP000004080"/>
    </source>
</evidence>
<feature type="domain" description="Putative zinc-finger" evidence="4">
    <location>
        <begin position="6"/>
        <end position="35"/>
    </location>
</feature>
<dbReference type="EMBL" id="AKKV01000005">
    <property type="protein sequence ID" value="EIT87360.1"/>
    <property type="molecule type" value="Genomic_DNA"/>
</dbReference>
<dbReference type="Proteomes" id="UP000004080">
    <property type="component" value="Unassembled WGS sequence"/>
</dbReference>
<proteinExistence type="inferred from homology"/>
<dbReference type="eggNOG" id="COG5662">
    <property type="taxonomic scope" value="Bacteria"/>
</dbReference>
<keyword evidence="3" id="KW-0812">Transmembrane</keyword>
<dbReference type="InterPro" id="IPR027383">
    <property type="entry name" value="Znf_put"/>
</dbReference>
<evidence type="ECO:0000256" key="1">
    <source>
        <dbReference type="ARBA" id="ARBA00024353"/>
    </source>
</evidence>
<keyword evidence="3" id="KW-1133">Transmembrane helix</keyword>
<feature type="transmembrane region" description="Helical" evidence="3">
    <location>
        <begin position="86"/>
        <end position="106"/>
    </location>
</feature>
<evidence type="ECO:0000256" key="2">
    <source>
        <dbReference type="ARBA" id="ARBA00024438"/>
    </source>
</evidence>
<sequence length="198" mass="21949">MSCEHEQLLQKALDGELSIREQEAFTAHLQQCKACKAEYELVEHMIVDVKKLADISAPLGFTANVMRQLPAGHKKKSPIRWMKQHPIVAAAAIFLVLMVSSLFSSWSTGEMAIAGNTKHLQINKQQHEVIVPKGETFKGDLVVENGDVKVEGTVEGNVTIIKGKRYLASAGSITGDSQEIHDIMHWTWYKLKSLVSAD</sequence>
<dbReference type="InterPro" id="IPR041916">
    <property type="entry name" value="Anti_sigma_zinc_sf"/>
</dbReference>
<evidence type="ECO:0000259" key="4">
    <source>
        <dbReference type="Pfam" id="PF13490"/>
    </source>
</evidence>
<dbReference type="PATRIC" id="fig|1196324.3.peg.52"/>
<comment type="caution">
    <text evidence="5">The sequence shown here is derived from an EMBL/GenBank/DDBJ whole genome shotgun (WGS) entry which is preliminary data.</text>
</comment>